<dbReference type="GO" id="GO:0005634">
    <property type="term" value="C:nucleus"/>
    <property type="evidence" value="ECO:0007669"/>
    <property type="project" value="TreeGrafter"/>
</dbReference>
<name>A0A445LV46_GLYSO</name>
<evidence type="ECO:0000256" key="3">
    <source>
        <dbReference type="ARBA" id="ARBA00023163"/>
    </source>
</evidence>
<dbReference type="Gramene" id="XM_028335283.1">
    <property type="protein sequence ID" value="XP_028191084.1"/>
    <property type="gene ID" value="LOC114376939"/>
</dbReference>
<gene>
    <name evidence="7" type="ORF">D0Y65_005310</name>
</gene>
<evidence type="ECO:0000313" key="8">
    <source>
        <dbReference type="Proteomes" id="UP000289340"/>
    </source>
</evidence>
<dbReference type="PANTHER" id="PTHR31100">
    <property type="entry name" value="AT-HOOK MOTIF NUCLEAR-LOCALIZED PROTEIN 15"/>
    <property type="match status" value="1"/>
</dbReference>
<dbReference type="InterPro" id="IPR005175">
    <property type="entry name" value="PPC_dom"/>
</dbReference>
<protein>
    <submittedName>
        <fullName evidence="7">AT-hook motif nuclear-localized protein 17</fullName>
    </submittedName>
</protein>
<feature type="domain" description="PPC" evidence="6">
    <location>
        <begin position="63"/>
        <end position="202"/>
    </location>
</feature>
<dbReference type="PANTHER" id="PTHR31100:SF69">
    <property type="entry name" value="AT-HOOK MOTIF NUCLEAR-LOCALIZED PROTEIN 17-RELATED"/>
    <property type="match status" value="1"/>
</dbReference>
<dbReference type="SUPFAM" id="SSF117856">
    <property type="entry name" value="AF0104/ALDC/Ptd012-like"/>
    <property type="match status" value="1"/>
</dbReference>
<dbReference type="Proteomes" id="UP000289340">
    <property type="component" value="Chromosome 2"/>
</dbReference>
<dbReference type="GO" id="GO:0003680">
    <property type="term" value="F:minor groove of adenine-thymine-rich DNA binding"/>
    <property type="evidence" value="ECO:0007669"/>
    <property type="project" value="InterPro"/>
</dbReference>
<comment type="caution">
    <text evidence="7">The sequence shown here is derived from an EMBL/GenBank/DDBJ whole genome shotgun (WGS) entry which is preliminary data.</text>
</comment>
<sequence>MANNFCAPSLSPPPPSPLSSTLSSPIFVIPSESDVPPPDVVAIAKRLKRKPSGSENKPKPVIEEFPKPMFLMVPAGIDIINAIITFARNQHASILVHHASGTISQVNLCNPVYPFDDLSFQGNMYMFSFSGFYTKSLSPLPPKNIPFSFFNIRLSKGTTPQHLGGLIRGKLIAAEPVHVMASLLKEHEYQEIGYPMITNPNV</sequence>
<evidence type="ECO:0000259" key="6">
    <source>
        <dbReference type="PROSITE" id="PS51742"/>
    </source>
</evidence>
<dbReference type="PROSITE" id="PS51742">
    <property type="entry name" value="PPC"/>
    <property type="match status" value="1"/>
</dbReference>
<feature type="region of interest" description="Disordered" evidence="5">
    <location>
        <begin position="1"/>
        <end position="20"/>
    </location>
</feature>
<evidence type="ECO:0000256" key="4">
    <source>
        <dbReference type="ARBA" id="ARBA00023242"/>
    </source>
</evidence>
<keyword evidence="8" id="KW-1185">Reference proteome</keyword>
<evidence type="ECO:0000256" key="5">
    <source>
        <dbReference type="SAM" id="MobiDB-lite"/>
    </source>
</evidence>
<organism evidence="7 8">
    <name type="scientific">Glycine soja</name>
    <name type="common">Wild soybean</name>
    <dbReference type="NCBI Taxonomy" id="3848"/>
    <lineage>
        <taxon>Eukaryota</taxon>
        <taxon>Viridiplantae</taxon>
        <taxon>Streptophyta</taxon>
        <taxon>Embryophyta</taxon>
        <taxon>Tracheophyta</taxon>
        <taxon>Spermatophyta</taxon>
        <taxon>Magnoliopsida</taxon>
        <taxon>eudicotyledons</taxon>
        <taxon>Gunneridae</taxon>
        <taxon>Pentapetalae</taxon>
        <taxon>rosids</taxon>
        <taxon>fabids</taxon>
        <taxon>Fabales</taxon>
        <taxon>Fabaceae</taxon>
        <taxon>Papilionoideae</taxon>
        <taxon>50 kb inversion clade</taxon>
        <taxon>NPAAA clade</taxon>
        <taxon>indigoferoid/millettioid clade</taxon>
        <taxon>Phaseoleae</taxon>
        <taxon>Glycine</taxon>
        <taxon>Glycine subgen. Soja</taxon>
    </lineage>
</organism>
<evidence type="ECO:0000313" key="7">
    <source>
        <dbReference type="EMBL" id="RZC27101.1"/>
    </source>
</evidence>
<dbReference type="GO" id="GO:0003700">
    <property type="term" value="F:DNA-binding transcription factor activity"/>
    <property type="evidence" value="ECO:0007669"/>
    <property type="project" value="TreeGrafter"/>
</dbReference>
<dbReference type="Pfam" id="PF03479">
    <property type="entry name" value="PCC"/>
    <property type="match status" value="1"/>
</dbReference>
<evidence type="ECO:0000256" key="2">
    <source>
        <dbReference type="ARBA" id="ARBA00023125"/>
    </source>
</evidence>
<dbReference type="AlphaFoldDB" id="A0A445LV46"/>
<accession>A0A445LV46</accession>
<keyword evidence="3" id="KW-0804">Transcription</keyword>
<dbReference type="SMR" id="A0A445LV46"/>
<evidence type="ECO:0000256" key="1">
    <source>
        <dbReference type="ARBA" id="ARBA00023015"/>
    </source>
</evidence>
<dbReference type="EMBL" id="QZWG01000002">
    <property type="protein sequence ID" value="RZC27101.1"/>
    <property type="molecule type" value="Genomic_DNA"/>
</dbReference>
<keyword evidence="2" id="KW-0238">DNA-binding</keyword>
<reference evidence="7 8" key="1">
    <citation type="submission" date="2018-09" db="EMBL/GenBank/DDBJ databases">
        <title>A high-quality reference genome of wild soybean provides a powerful tool to mine soybean genomes.</title>
        <authorList>
            <person name="Xie M."/>
            <person name="Chung C.Y.L."/>
            <person name="Li M.-W."/>
            <person name="Wong F.-L."/>
            <person name="Chan T.-F."/>
            <person name="Lam H.-M."/>
        </authorList>
    </citation>
    <scope>NUCLEOTIDE SEQUENCE [LARGE SCALE GENOMIC DNA]</scope>
    <source>
        <strain evidence="8">cv. W05</strain>
        <tissue evidence="7">Hypocotyl of etiolated seedlings</tissue>
    </source>
</reference>
<proteinExistence type="predicted"/>
<keyword evidence="4" id="KW-0539">Nucleus</keyword>
<dbReference type="InterPro" id="IPR014476">
    <property type="entry name" value="AHL15-29"/>
</dbReference>
<keyword evidence="1" id="KW-0805">Transcription regulation</keyword>
<dbReference type="Gene3D" id="3.30.1330.80">
    <property type="entry name" value="Hypothetical protein, similar to alpha- acetolactate decarboxylase, domain 2"/>
    <property type="match status" value="1"/>
</dbReference>